<accession>A0A6S7KIS5</accession>
<keyword evidence="1" id="KW-0548">Nucleotidyltransferase</keyword>
<dbReference type="InterPro" id="IPR012337">
    <property type="entry name" value="RNaseH-like_sf"/>
</dbReference>
<dbReference type="OrthoDB" id="5980003at2759"/>
<keyword evidence="2" id="KW-1185">Reference proteome</keyword>
<sequence length="275" mass="31124">MNGEELARELITVLSIKLSLESHQLLAVMRDRASVNGAALNIVKIMYPNLLDVGCLSHILNLVGERFETPTLSLFIAHWIALFSHSYKVKALWKEATGRAMASYSKTRWWSRWELMNQVELAAVIDLGEHFVKGTYRLEGDGYLVLSCYEEILKIRNAIRIEHYPNLQAIVRQAFPDNNDLQKQLVAYSIGCLQAGLDYFQNKLGNDSQLPVAAFKAARLFSPFKVNEIQPTAKDVDDLMAFPFLVDEIDHLKDELPAYLALAADVNADVNILEW</sequence>
<reference evidence="1" key="1">
    <citation type="submission" date="2020-04" db="EMBL/GenBank/DDBJ databases">
        <authorList>
            <person name="Alioto T."/>
            <person name="Alioto T."/>
            <person name="Gomez Garrido J."/>
        </authorList>
    </citation>
    <scope>NUCLEOTIDE SEQUENCE</scope>
    <source>
        <strain evidence="1">A484AB</strain>
    </source>
</reference>
<dbReference type="AlphaFoldDB" id="A0A6S7KIS5"/>
<dbReference type="GO" id="GO:0003964">
    <property type="term" value="F:RNA-directed DNA polymerase activity"/>
    <property type="evidence" value="ECO:0007669"/>
    <property type="project" value="UniProtKB-KW"/>
</dbReference>
<dbReference type="Proteomes" id="UP001152795">
    <property type="component" value="Unassembled WGS sequence"/>
</dbReference>
<organism evidence="1 2">
    <name type="scientific">Paramuricea clavata</name>
    <name type="common">Red gorgonian</name>
    <name type="synonym">Violescent sea-whip</name>
    <dbReference type="NCBI Taxonomy" id="317549"/>
    <lineage>
        <taxon>Eukaryota</taxon>
        <taxon>Metazoa</taxon>
        <taxon>Cnidaria</taxon>
        <taxon>Anthozoa</taxon>
        <taxon>Octocorallia</taxon>
        <taxon>Malacalcyonacea</taxon>
        <taxon>Plexauridae</taxon>
        <taxon>Paramuricea</taxon>
    </lineage>
</organism>
<keyword evidence="1" id="KW-0695">RNA-directed DNA polymerase</keyword>
<evidence type="ECO:0000313" key="1">
    <source>
        <dbReference type="EMBL" id="CAB4043998.1"/>
    </source>
</evidence>
<proteinExistence type="predicted"/>
<dbReference type="SUPFAM" id="SSF53098">
    <property type="entry name" value="Ribonuclease H-like"/>
    <property type="match status" value="1"/>
</dbReference>
<protein>
    <submittedName>
        <fullName evidence="1">RNA-directed DNA polymerase from transposon BS</fullName>
    </submittedName>
</protein>
<name>A0A6S7KIS5_PARCT</name>
<evidence type="ECO:0000313" key="2">
    <source>
        <dbReference type="Proteomes" id="UP001152795"/>
    </source>
</evidence>
<keyword evidence="1" id="KW-0808">Transferase</keyword>
<gene>
    <name evidence="1" type="ORF">PACLA_8A019679</name>
</gene>
<comment type="caution">
    <text evidence="1">The sequence shown here is derived from an EMBL/GenBank/DDBJ whole genome shotgun (WGS) entry which is preliminary data.</text>
</comment>
<dbReference type="EMBL" id="CACRXK020033746">
    <property type="protein sequence ID" value="CAB4043998.1"/>
    <property type="molecule type" value="Genomic_DNA"/>
</dbReference>